<proteinExistence type="predicted"/>
<feature type="signal peptide" evidence="1">
    <location>
        <begin position="1"/>
        <end position="20"/>
    </location>
</feature>
<dbReference type="RefSeq" id="WP_187541759.1">
    <property type="nucleotide sequence ID" value="NZ_CP060717.1"/>
</dbReference>
<dbReference type="Proteomes" id="UP000515955">
    <property type="component" value="Chromosome"/>
</dbReference>
<accession>A0A7G9SA85</accession>
<dbReference type="EMBL" id="CP060717">
    <property type="protein sequence ID" value="QNN64760.1"/>
    <property type="molecule type" value="Genomic_DNA"/>
</dbReference>
<sequence>MKRLIAAFLATVALASPAAAAPACPADTSSAAYLCRAVDAADHQRFAEAADNFDKAAAEAKAGEPQTQRLLAAAGNMWIAAGQPGKAALALDRALTGTGLQAEQRGLALLDRARAAEAQNDIKGARRFFTQAAPTLDRDPFAWYFSAALAVREGDLATARTSIGRALSLAPTMPEALFEAGHIANEEGDSVGARDYWTRAIAADPDGKIAASAKAALTALGPAVSLAPAAPSR</sequence>
<evidence type="ECO:0000256" key="1">
    <source>
        <dbReference type="SAM" id="SignalP"/>
    </source>
</evidence>
<keyword evidence="1" id="KW-0732">Signal</keyword>
<dbReference type="InterPro" id="IPR019734">
    <property type="entry name" value="TPR_rpt"/>
</dbReference>
<protein>
    <recommendedName>
        <fullName evidence="4">Tetratricopeptide repeat protein</fullName>
    </recommendedName>
</protein>
<keyword evidence="3" id="KW-1185">Reference proteome</keyword>
<feature type="chain" id="PRO_5028911624" description="Tetratricopeptide repeat protein" evidence="1">
    <location>
        <begin position="21"/>
        <end position="233"/>
    </location>
</feature>
<organism evidence="2 3">
    <name type="scientific">Sphingomonas rhizophila</name>
    <dbReference type="NCBI Taxonomy" id="2071607"/>
    <lineage>
        <taxon>Bacteria</taxon>
        <taxon>Pseudomonadati</taxon>
        <taxon>Pseudomonadota</taxon>
        <taxon>Alphaproteobacteria</taxon>
        <taxon>Sphingomonadales</taxon>
        <taxon>Sphingomonadaceae</taxon>
        <taxon>Sphingomonas</taxon>
    </lineage>
</organism>
<gene>
    <name evidence="2" type="ORF">H9L12_10935</name>
</gene>
<dbReference type="SUPFAM" id="SSF48452">
    <property type="entry name" value="TPR-like"/>
    <property type="match status" value="1"/>
</dbReference>
<dbReference type="InterPro" id="IPR011990">
    <property type="entry name" value="TPR-like_helical_dom_sf"/>
</dbReference>
<dbReference type="Gene3D" id="1.25.40.10">
    <property type="entry name" value="Tetratricopeptide repeat domain"/>
    <property type="match status" value="1"/>
</dbReference>
<reference evidence="2 3" key="1">
    <citation type="submission" date="2020-08" db="EMBL/GenBank/DDBJ databases">
        <title>Genome sequence of Sphingomonas rhizophila KACC 19189T.</title>
        <authorList>
            <person name="Hyun D.-W."/>
            <person name="Bae J.-W."/>
        </authorList>
    </citation>
    <scope>NUCLEOTIDE SEQUENCE [LARGE SCALE GENOMIC DNA]</scope>
    <source>
        <strain evidence="2 3">KACC 19189</strain>
    </source>
</reference>
<name>A0A7G9SA85_9SPHN</name>
<evidence type="ECO:0000313" key="2">
    <source>
        <dbReference type="EMBL" id="QNN64760.1"/>
    </source>
</evidence>
<dbReference type="SMART" id="SM00028">
    <property type="entry name" value="TPR"/>
    <property type="match status" value="4"/>
</dbReference>
<evidence type="ECO:0008006" key="4">
    <source>
        <dbReference type="Google" id="ProtNLM"/>
    </source>
</evidence>
<evidence type="ECO:0000313" key="3">
    <source>
        <dbReference type="Proteomes" id="UP000515955"/>
    </source>
</evidence>
<dbReference type="AlphaFoldDB" id="A0A7G9SA85"/>
<dbReference type="KEGG" id="srhi:H9L12_10935"/>